<evidence type="ECO:0000313" key="9">
    <source>
        <dbReference type="EMBL" id="PZR84321.1"/>
    </source>
</evidence>
<proteinExistence type="inferred from homology"/>
<evidence type="ECO:0000256" key="4">
    <source>
        <dbReference type="ARBA" id="ARBA00022692"/>
    </source>
</evidence>
<keyword evidence="4 7" id="KW-0812">Transmembrane</keyword>
<dbReference type="InterPro" id="IPR000515">
    <property type="entry name" value="MetI-like"/>
</dbReference>
<gene>
    <name evidence="9" type="ORF">DLM65_00095</name>
</gene>
<keyword evidence="2 7" id="KW-0813">Transport</keyword>
<feature type="domain" description="ABC transmembrane type-1" evidence="8">
    <location>
        <begin position="112"/>
        <end position="320"/>
    </location>
</feature>
<feature type="transmembrane region" description="Helical" evidence="7">
    <location>
        <begin position="297"/>
        <end position="323"/>
    </location>
</feature>
<evidence type="ECO:0000256" key="6">
    <source>
        <dbReference type="ARBA" id="ARBA00023136"/>
    </source>
</evidence>
<feature type="transmembrane region" description="Helical" evidence="7">
    <location>
        <begin position="116"/>
        <end position="139"/>
    </location>
</feature>
<keyword evidence="3" id="KW-1003">Cell membrane</keyword>
<dbReference type="PROSITE" id="PS50928">
    <property type="entry name" value="ABC_TM1"/>
    <property type="match status" value="1"/>
</dbReference>
<comment type="caution">
    <text evidence="9">The sequence shown here is derived from an EMBL/GenBank/DDBJ whole genome shotgun (WGS) entry which is preliminary data.</text>
</comment>
<evidence type="ECO:0000256" key="1">
    <source>
        <dbReference type="ARBA" id="ARBA00004651"/>
    </source>
</evidence>
<evidence type="ECO:0000256" key="5">
    <source>
        <dbReference type="ARBA" id="ARBA00022989"/>
    </source>
</evidence>
<feature type="transmembrane region" description="Helical" evidence="7">
    <location>
        <begin position="196"/>
        <end position="216"/>
    </location>
</feature>
<dbReference type="Gene3D" id="1.10.3720.10">
    <property type="entry name" value="MetI-like"/>
    <property type="match status" value="1"/>
</dbReference>
<comment type="similarity">
    <text evidence="7">Belongs to the binding-protein-dependent transport system permease family.</text>
</comment>
<dbReference type="CDD" id="cd06261">
    <property type="entry name" value="TM_PBP2"/>
    <property type="match status" value="1"/>
</dbReference>
<name>A0A2W6B1K2_9BACT</name>
<reference evidence="9 10" key="1">
    <citation type="journal article" date="2017" name="Nature">
        <title>Atmospheric trace gases support primary production in Antarctic desert surface soil.</title>
        <authorList>
            <person name="Ji M."/>
            <person name="Greening C."/>
            <person name="Vanwonterghem I."/>
            <person name="Carere C.R."/>
            <person name="Bay S.K."/>
            <person name="Steen J.A."/>
            <person name="Montgomery K."/>
            <person name="Lines T."/>
            <person name="Beardall J."/>
            <person name="van Dorst J."/>
            <person name="Snape I."/>
            <person name="Stott M.B."/>
            <person name="Hugenholtz P."/>
            <person name="Ferrari B.C."/>
        </authorList>
    </citation>
    <scope>NUCLEOTIDE SEQUENCE [LARGE SCALE GENOMIC DNA]</scope>
    <source>
        <strain evidence="9">RRmetagenome_bin12</strain>
    </source>
</reference>
<dbReference type="GO" id="GO:0005886">
    <property type="term" value="C:plasma membrane"/>
    <property type="evidence" value="ECO:0007669"/>
    <property type="project" value="UniProtKB-SubCell"/>
</dbReference>
<evidence type="ECO:0000259" key="8">
    <source>
        <dbReference type="PROSITE" id="PS50928"/>
    </source>
</evidence>
<evidence type="ECO:0000313" key="10">
    <source>
        <dbReference type="Proteomes" id="UP000248724"/>
    </source>
</evidence>
<sequence>MLHLLAGSGRRRQAGSLVLRRLVWVVPILAFVVVVTFALMHLAPGNPWDATAHGPTVELSPTAIRQLDAKYGLNDPWPVQLVRYMANAARLDLGVSYRYEGQTVGHLVVQSLPHTFVLGFLALGVILPLGLGLGTAAALRHNSWLDYAVTGLATVGASVPNFVVGILLVLGLSVGLNRATGGAFYLPAAGFGLDSHLVMPVITLSMLPVAFIARLTRSATLEALGRDHVQAARAKGLAERTVIVRHVLKNSLVPVVTTIGPLITFLITGTIVVEYVFQIPGLGGTFVQAIAQRDYPVILGTTITYAVVVAMANLVVDVAYLFIDPRVRPS</sequence>
<feature type="transmembrane region" description="Helical" evidence="7">
    <location>
        <begin position="21"/>
        <end position="43"/>
    </location>
</feature>
<dbReference type="SUPFAM" id="SSF161098">
    <property type="entry name" value="MetI-like"/>
    <property type="match status" value="1"/>
</dbReference>
<dbReference type="PANTHER" id="PTHR43163:SF6">
    <property type="entry name" value="DIPEPTIDE TRANSPORT SYSTEM PERMEASE PROTEIN DPPB-RELATED"/>
    <property type="match status" value="1"/>
</dbReference>
<protein>
    <submittedName>
        <fullName evidence="9">Peptide ABC transporter permease</fullName>
    </submittedName>
</protein>
<dbReference type="AlphaFoldDB" id="A0A2W6B1K2"/>
<dbReference type="EMBL" id="QHBU01000004">
    <property type="protein sequence ID" value="PZR84321.1"/>
    <property type="molecule type" value="Genomic_DNA"/>
</dbReference>
<dbReference type="PANTHER" id="PTHR43163">
    <property type="entry name" value="DIPEPTIDE TRANSPORT SYSTEM PERMEASE PROTEIN DPPB-RELATED"/>
    <property type="match status" value="1"/>
</dbReference>
<dbReference type="Pfam" id="PF00528">
    <property type="entry name" value="BPD_transp_1"/>
    <property type="match status" value="1"/>
</dbReference>
<evidence type="ECO:0000256" key="3">
    <source>
        <dbReference type="ARBA" id="ARBA00022475"/>
    </source>
</evidence>
<feature type="transmembrane region" description="Helical" evidence="7">
    <location>
        <begin position="151"/>
        <end position="176"/>
    </location>
</feature>
<evidence type="ECO:0000256" key="2">
    <source>
        <dbReference type="ARBA" id="ARBA00022448"/>
    </source>
</evidence>
<feature type="transmembrane region" description="Helical" evidence="7">
    <location>
        <begin position="252"/>
        <end position="277"/>
    </location>
</feature>
<accession>A0A2W6B1K2</accession>
<keyword evidence="5 7" id="KW-1133">Transmembrane helix</keyword>
<evidence type="ECO:0000256" key="7">
    <source>
        <dbReference type="RuleBase" id="RU363032"/>
    </source>
</evidence>
<keyword evidence="6 7" id="KW-0472">Membrane</keyword>
<dbReference type="GO" id="GO:0055085">
    <property type="term" value="P:transmembrane transport"/>
    <property type="evidence" value="ECO:0007669"/>
    <property type="project" value="InterPro"/>
</dbReference>
<organism evidence="9 10">
    <name type="scientific">Candidatus Aeolococcus gillhamiae</name>
    <dbReference type="NCBI Taxonomy" id="3127015"/>
    <lineage>
        <taxon>Bacteria</taxon>
        <taxon>Bacillati</taxon>
        <taxon>Candidatus Dormiibacterota</taxon>
        <taxon>Candidatus Dormibacteria</taxon>
        <taxon>Candidatus Aeolococcales</taxon>
        <taxon>Candidatus Aeolococcaceae</taxon>
        <taxon>Candidatus Aeolococcus</taxon>
    </lineage>
</organism>
<dbReference type="Proteomes" id="UP000248724">
    <property type="component" value="Unassembled WGS sequence"/>
</dbReference>
<dbReference type="InterPro" id="IPR035906">
    <property type="entry name" value="MetI-like_sf"/>
</dbReference>
<comment type="subcellular location">
    <subcellularLocation>
        <location evidence="1 7">Cell membrane</location>
        <topology evidence="1 7">Multi-pass membrane protein</topology>
    </subcellularLocation>
</comment>